<dbReference type="Gene3D" id="3.10.310.50">
    <property type="match status" value="1"/>
</dbReference>
<dbReference type="InterPro" id="IPR007621">
    <property type="entry name" value="TPM_dom"/>
</dbReference>
<evidence type="ECO:0000313" key="2">
    <source>
        <dbReference type="EMBL" id="EKR53942.1"/>
    </source>
</evidence>
<proteinExistence type="predicted"/>
<evidence type="ECO:0000259" key="1">
    <source>
        <dbReference type="Pfam" id="PF04536"/>
    </source>
</evidence>
<dbReference type="Proteomes" id="UP000001340">
    <property type="component" value="Unassembled WGS sequence"/>
</dbReference>
<comment type="caution">
    <text evidence="2">The sequence shown here is derived from an EMBL/GenBank/DDBJ whole genome shotgun (WGS) entry which is preliminary data.</text>
</comment>
<feature type="domain" description="TPM" evidence="1">
    <location>
        <begin position="39"/>
        <end position="160"/>
    </location>
</feature>
<protein>
    <submittedName>
        <fullName evidence="2">PF04536 family protein</fullName>
    </submittedName>
</protein>
<reference evidence="2 3" key="1">
    <citation type="submission" date="2012-10" db="EMBL/GenBank/DDBJ databases">
        <authorList>
            <person name="Harkins D.M."/>
            <person name="Durkin A.S."/>
            <person name="Brinkac L.M."/>
            <person name="Haft D.H."/>
            <person name="Selengut J.D."/>
            <person name="Sanka R."/>
            <person name="DePew J."/>
            <person name="Purushe J."/>
            <person name="Chanthongthip A."/>
            <person name="Lattana O."/>
            <person name="Phetsouvanh R."/>
            <person name="Newton P.N."/>
            <person name="Vinetz J.M."/>
            <person name="Sutton G.G."/>
            <person name="Nierman W.C."/>
            <person name="Fouts D.E."/>
        </authorList>
    </citation>
    <scope>NUCLEOTIDE SEQUENCE [LARGE SCALE GENOMIC DNA]</scope>
    <source>
        <strain evidence="2 3">UI 12758</strain>
    </source>
</reference>
<name>A0A0E2D1N4_LEPIR</name>
<accession>A0A0E2D1N4</accession>
<dbReference type="AlphaFoldDB" id="A0A0E2D1N4"/>
<sequence length="187" mass="21952">MINQYTNKKATILRIWNHTLESVLSFFYFSQSKPKSYRFKKYFSTEDLEKIESAVSKSEILHKGEIKVILESGLSVFRIIEGLTTKQRAEELFSQKRIWDTEENTGILIYIQLIDRKIELLADRGIYKKIGQGKLDEICQRMEAGFREGHYLESILFAIEEFTLLLQKYFPSVEQNPNELSDKPEVI</sequence>
<dbReference type="PANTHER" id="PTHR30373:SF8">
    <property type="entry name" value="BLL7265 PROTEIN"/>
    <property type="match status" value="1"/>
</dbReference>
<dbReference type="Pfam" id="PF04536">
    <property type="entry name" value="TPM_phosphatase"/>
    <property type="match status" value="1"/>
</dbReference>
<dbReference type="EMBL" id="AHNR02000058">
    <property type="protein sequence ID" value="EKR53942.1"/>
    <property type="molecule type" value="Genomic_DNA"/>
</dbReference>
<evidence type="ECO:0000313" key="3">
    <source>
        <dbReference type="Proteomes" id="UP000001340"/>
    </source>
</evidence>
<dbReference type="RefSeq" id="WP_000610217.1">
    <property type="nucleotide sequence ID" value="NZ_AHNR02000058.1"/>
</dbReference>
<organism evidence="2 3">
    <name type="scientific">Leptospira interrogans str. UI 12758</name>
    <dbReference type="NCBI Taxonomy" id="1049938"/>
    <lineage>
        <taxon>Bacteria</taxon>
        <taxon>Pseudomonadati</taxon>
        <taxon>Spirochaetota</taxon>
        <taxon>Spirochaetia</taxon>
        <taxon>Leptospirales</taxon>
        <taxon>Leptospiraceae</taxon>
        <taxon>Leptospira</taxon>
    </lineage>
</organism>
<dbReference type="PANTHER" id="PTHR30373">
    <property type="entry name" value="UPF0603 PROTEIN YGCG"/>
    <property type="match status" value="1"/>
</dbReference>
<gene>
    <name evidence="2" type="ORF">LEP1GSC105_1104</name>
</gene>